<keyword evidence="6" id="KW-1185">Reference proteome</keyword>
<comment type="subcellular location">
    <subcellularLocation>
        <location evidence="1">Nucleus</location>
    </subcellularLocation>
</comment>
<dbReference type="PROSITE" id="PS50048">
    <property type="entry name" value="ZN2_CY6_FUNGAL_2"/>
    <property type="match status" value="1"/>
</dbReference>
<accession>A0A9P8UW33</accession>
<evidence type="ECO:0000256" key="2">
    <source>
        <dbReference type="ARBA" id="ARBA00023242"/>
    </source>
</evidence>
<dbReference type="CDD" id="cd00067">
    <property type="entry name" value="GAL4"/>
    <property type="match status" value="1"/>
</dbReference>
<dbReference type="PROSITE" id="PS00463">
    <property type="entry name" value="ZN2_CY6_FUNGAL_1"/>
    <property type="match status" value="1"/>
</dbReference>
<dbReference type="InterPro" id="IPR021858">
    <property type="entry name" value="Fun_TF"/>
</dbReference>
<name>A0A9P8UW33_9PEZI</name>
<proteinExistence type="predicted"/>
<dbReference type="Proteomes" id="UP000758603">
    <property type="component" value="Unassembled WGS sequence"/>
</dbReference>
<dbReference type="SUPFAM" id="SSF57701">
    <property type="entry name" value="Zn2/Cys6 DNA-binding domain"/>
    <property type="match status" value="1"/>
</dbReference>
<protein>
    <recommendedName>
        <fullName evidence="4">Zn(2)-C6 fungal-type domain-containing protein</fullName>
    </recommendedName>
</protein>
<dbReference type="PANTHER" id="PTHR37534:SF11">
    <property type="entry name" value="ZN(II)2CYS6 TRANSCRIPTION FACTOR (EUROFUNG)"/>
    <property type="match status" value="1"/>
</dbReference>
<sequence length="650" mass="73543">MLGLGRRSAEDKRRKSRSGCSSCKARRIKCDETQPECQQCTRSHDECPGYSLPYKWSSKHEKYPGGDLDIQSGRKRRQPRLHQSLRQLTGSQLSDIDLHNDEMMPLTNMSLQSQHRENAPFSGKEIASMLFIDALLEPDAEAYPTPSYQAVLEKVHCNPKLWGDNLISDSSLIATYFSQTIIKNLCSYDSTRNPFRATISIGADNCLYSVLCRYLTLSYLTTSKPTEASQVQLTESRNEFLHRLHGEVSIVHQNKQTKWEKILLIFIMYGLASGWDGTDDAGRRYYNIAINMLQQRPHMHNYNLRFFNESLVYWWMGLSLTTNTESEHLLEPPAIDLQQSGVFNNKCIPHPLTGIAPQAQLLLGKVGTLLFTQRVLALKGGFASINNLLLERHALHSVLGLERDLRSLKILDSIVITEREGRESSVHDLRSIAECYRLSALLLLYRGFPDLLQRIVAQSNAVSRSPPESGDSWLRSLALHTLDVLSRCTPGSRTRSSEQVLLVIIAGELRLPSNNVSVTNLQSFDDCFEPFPLFAGTRETVQLQEVVETDKSPFWSQSCIPQVAEHHSDLTAVPNSIQGICSGLRSVDTAVRAGRKTVMSRLASVREILPCKSVDRVKHLIEESWRQNDQGIDTFWMDIMIQRGWKIPMV</sequence>
<dbReference type="GO" id="GO:0000981">
    <property type="term" value="F:DNA-binding transcription factor activity, RNA polymerase II-specific"/>
    <property type="evidence" value="ECO:0007669"/>
    <property type="project" value="InterPro"/>
</dbReference>
<dbReference type="EMBL" id="JAGPXC010000001">
    <property type="protein sequence ID" value="KAH6659084.1"/>
    <property type="molecule type" value="Genomic_DNA"/>
</dbReference>
<dbReference type="AlphaFoldDB" id="A0A9P8UW33"/>
<dbReference type="InterPro" id="IPR036864">
    <property type="entry name" value="Zn2-C6_fun-type_DNA-bd_sf"/>
</dbReference>
<dbReference type="GO" id="GO:0005634">
    <property type="term" value="C:nucleus"/>
    <property type="evidence" value="ECO:0007669"/>
    <property type="project" value="UniProtKB-SubCell"/>
</dbReference>
<feature type="region of interest" description="Disordered" evidence="3">
    <location>
        <begin position="1"/>
        <end position="21"/>
    </location>
</feature>
<evidence type="ECO:0000313" key="5">
    <source>
        <dbReference type="EMBL" id="KAH6659084.1"/>
    </source>
</evidence>
<dbReference type="GO" id="GO:0000976">
    <property type="term" value="F:transcription cis-regulatory region binding"/>
    <property type="evidence" value="ECO:0007669"/>
    <property type="project" value="TreeGrafter"/>
</dbReference>
<feature type="domain" description="Zn(2)-C6 fungal-type" evidence="4">
    <location>
        <begin position="19"/>
        <end position="47"/>
    </location>
</feature>
<dbReference type="InterPro" id="IPR001138">
    <property type="entry name" value="Zn2Cys6_DnaBD"/>
</dbReference>
<dbReference type="RefSeq" id="XP_045963215.1">
    <property type="nucleotide sequence ID" value="XM_046108583.1"/>
</dbReference>
<gene>
    <name evidence="5" type="ORF">BKA67DRAFT_665932</name>
</gene>
<dbReference type="Pfam" id="PF11951">
    <property type="entry name" value="Fungal_trans_2"/>
    <property type="match status" value="2"/>
</dbReference>
<dbReference type="PANTHER" id="PTHR37534">
    <property type="entry name" value="TRANSCRIPTIONAL ACTIVATOR PROTEIN UGA3"/>
    <property type="match status" value="1"/>
</dbReference>
<dbReference type="OrthoDB" id="39175at2759"/>
<comment type="caution">
    <text evidence="5">The sequence shown here is derived from an EMBL/GenBank/DDBJ whole genome shotgun (WGS) entry which is preliminary data.</text>
</comment>
<dbReference type="Gene3D" id="4.10.240.10">
    <property type="entry name" value="Zn(2)-C6 fungal-type DNA-binding domain"/>
    <property type="match status" value="1"/>
</dbReference>
<reference evidence="5" key="1">
    <citation type="journal article" date="2021" name="Nat. Commun.">
        <title>Genetic determinants of endophytism in the Arabidopsis root mycobiome.</title>
        <authorList>
            <person name="Mesny F."/>
            <person name="Miyauchi S."/>
            <person name="Thiergart T."/>
            <person name="Pickel B."/>
            <person name="Atanasova L."/>
            <person name="Karlsson M."/>
            <person name="Huettel B."/>
            <person name="Barry K.W."/>
            <person name="Haridas S."/>
            <person name="Chen C."/>
            <person name="Bauer D."/>
            <person name="Andreopoulos W."/>
            <person name="Pangilinan J."/>
            <person name="LaButti K."/>
            <person name="Riley R."/>
            <person name="Lipzen A."/>
            <person name="Clum A."/>
            <person name="Drula E."/>
            <person name="Henrissat B."/>
            <person name="Kohler A."/>
            <person name="Grigoriev I.V."/>
            <person name="Martin F.M."/>
            <person name="Hacquard S."/>
        </authorList>
    </citation>
    <scope>NUCLEOTIDE SEQUENCE</scope>
    <source>
        <strain evidence="5">MPI-SDFR-AT-0073</strain>
    </source>
</reference>
<evidence type="ECO:0000256" key="1">
    <source>
        <dbReference type="ARBA" id="ARBA00004123"/>
    </source>
</evidence>
<evidence type="ECO:0000313" key="6">
    <source>
        <dbReference type="Proteomes" id="UP000758603"/>
    </source>
</evidence>
<dbReference type="GO" id="GO:0045944">
    <property type="term" value="P:positive regulation of transcription by RNA polymerase II"/>
    <property type="evidence" value="ECO:0007669"/>
    <property type="project" value="TreeGrafter"/>
</dbReference>
<organism evidence="5 6">
    <name type="scientific">Truncatella angustata</name>
    <dbReference type="NCBI Taxonomy" id="152316"/>
    <lineage>
        <taxon>Eukaryota</taxon>
        <taxon>Fungi</taxon>
        <taxon>Dikarya</taxon>
        <taxon>Ascomycota</taxon>
        <taxon>Pezizomycotina</taxon>
        <taxon>Sordariomycetes</taxon>
        <taxon>Xylariomycetidae</taxon>
        <taxon>Amphisphaeriales</taxon>
        <taxon>Sporocadaceae</taxon>
        <taxon>Truncatella</taxon>
    </lineage>
</organism>
<dbReference type="GeneID" id="70137474"/>
<dbReference type="Pfam" id="PF00172">
    <property type="entry name" value="Zn_clus"/>
    <property type="match status" value="1"/>
</dbReference>
<evidence type="ECO:0000256" key="3">
    <source>
        <dbReference type="SAM" id="MobiDB-lite"/>
    </source>
</evidence>
<keyword evidence="2" id="KW-0539">Nucleus</keyword>
<dbReference type="GO" id="GO:0008270">
    <property type="term" value="F:zinc ion binding"/>
    <property type="evidence" value="ECO:0007669"/>
    <property type="project" value="InterPro"/>
</dbReference>
<dbReference type="SMART" id="SM00066">
    <property type="entry name" value="GAL4"/>
    <property type="match status" value="1"/>
</dbReference>
<evidence type="ECO:0000259" key="4">
    <source>
        <dbReference type="PROSITE" id="PS50048"/>
    </source>
</evidence>